<organism evidence="2 3">
    <name type="scientific">Canavalia gladiata</name>
    <name type="common">Sword bean</name>
    <name type="synonym">Dolichos gladiatus</name>
    <dbReference type="NCBI Taxonomy" id="3824"/>
    <lineage>
        <taxon>Eukaryota</taxon>
        <taxon>Viridiplantae</taxon>
        <taxon>Streptophyta</taxon>
        <taxon>Embryophyta</taxon>
        <taxon>Tracheophyta</taxon>
        <taxon>Spermatophyta</taxon>
        <taxon>Magnoliopsida</taxon>
        <taxon>eudicotyledons</taxon>
        <taxon>Gunneridae</taxon>
        <taxon>Pentapetalae</taxon>
        <taxon>rosids</taxon>
        <taxon>fabids</taxon>
        <taxon>Fabales</taxon>
        <taxon>Fabaceae</taxon>
        <taxon>Papilionoideae</taxon>
        <taxon>50 kb inversion clade</taxon>
        <taxon>NPAAA clade</taxon>
        <taxon>indigoferoid/millettioid clade</taxon>
        <taxon>Phaseoleae</taxon>
        <taxon>Canavalia</taxon>
    </lineage>
</organism>
<name>A0AAN9QR50_CANGL</name>
<dbReference type="AlphaFoldDB" id="A0AAN9QR50"/>
<evidence type="ECO:0000256" key="1">
    <source>
        <dbReference type="SAM" id="MobiDB-lite"/>
    </source>
</evidence>
<comment type="caution">
    <text evidence="2">The sequence shown here is derived from an EMBL/GenBank/DDBJ whole genome shotgun (WGS) entry which is preliminary data.</text>
</comment>
<evidence type="ECO:0000313" key="3">
    <source>
        <dbReference type="Proteomes" id="UP001367508"/>
    </source>
</evidence>
<dbReference type="EMBL" id="JAYMYQ010000003">
    <property type="protein sequence ID" value="KAK7344959.1"/>
    <property type="molecule type" value="Genomic_DNA"/>
</dbReference>
<dbReference type="Proteomes" id="UP001367508">
    <property type="component" value="Unassembled WGS sequence"/>
</dbReference>
<sequence>MSVLQGVNSGETPPSSFTSTPYSHDRLKWQQYALLTKNPCILEKGYPPSRPYVMDESMKYWKCEHDVQNRELTNFGVMPMLIMENRGYVKSNFLNIKGIPTSVGRGFICMIKRLSSREHGVMGLLGETCNRGVAD</sequence>
<evidence type="ECO:0000313" key="2">
    <source>
        <dbReference type="EMBL" id="KAK7344959.1"/>
    </source>
</evidence>
<protein>
    <submittedName>
        <fullName evidence="2">Uncharacterized protein</fullName>
    </submittedName>
</protein>
<reference evidence="2 3" key="1">
    <citation type="submission" date="2024-01" db="EMBL/GenBank/DDBJ databases">
        <title>The genomes of 5 underutilized Papilionoideae crops provide insights into root nodulation and disease resistanc.</title>
        <authorList>
            <person name="Jiang F."/>
        </authorList>
    </citation>
    <scope>NUCLEOTIDE SEQUENCE [LARGE SCALE GENOMIC DNA]</scope>
    <source>
        <strain evidence="2">LVBAO_FW01</strain>
        <tissue evidence="2">Leaves</tissue>
    </source>
</reference>
<gene>
    <name evidence="2" type="ORF">VNO77_15261</name>
</gene>
<feature type="region of interest" description="Disordered" evidence="1">
    <location>
        <begin position="1"/>
        <end position="22"/>
    </location>
</feature>
<accession>A0AAN9QR50</accession>
<feature type="compositionally biased region" description="Polar residues" evidence="1">
    <location>
        <begin position="1"/>
        <end position="11"/>
    </location>
</feature>
<feature type="compositionally biased region" description="Low complexity" evidence="1">
    <location>
        <begin position="12"/>
        <end position="21"/>
    </location>
</feature>
<proteinExistence type="predicted"/>
<keyword evidence="3" id="KW-1185">Reference proteome</keyword>